<keyword evidence="4" id="KW-0067">ATP-binding</keyword>
<reference evidence="4" key="1">
    <citation type="submission" date="2018-06" db="EMBL/GenBank/DDBJ databases">
        <authorList>
            <person name="Zhirakovskaya E."/>
        </authorList>
    </citation>
    <scope>NUCLEOTIDE SEQUENCE</scope>
</reference>
<keyword evidence="1" id="KW-0235">DNA replication</keyword>
<evidence type="ECO:0000259" key="3">
    <source>
        <dbReference type="Pfam" id="PF00772"/>
    </source>
</evidence>
<feature type="non-terminal residue" evidence="4">
    <location>
        <position position="75"/>
    </location>
</feature>
<organism evidence="4">
    <name type="scientific">hydrothermal vent metagenome</name>
    <dbReference type="NCBI Taxonomy" id="652676"/>
    <lineage>
        <taxon>unclassified sequences</taxon>
        <taxon>metagenomes</taxon>
        <taxon>ecological metagenomes</taxon>
    </lineage>
</organism>
<dbReference type="InterPro" id="IPR036185">
    <property type="entry name" value="DNA_heli_DnaB-like_N_sf"/>
</dbReference>
<dbReference type="EMBL" id="UOFN01000068">
    <property type="protein sequence ID" value="VAW76804.1"/>
    <property type="molecule type" value="Genomic_DNA"/>
</dbReference>
<evidence type="ECO:0000256" key="1">
    <source>
        <dbReference type="ARBA" id="ARBA00022705"/>
    </source>
</evidence>
<dbReference type="GO" id="GO:0016787">
    <property type="term" value="F:hydrolase activity"/>
    <property type="evidence" value="ECO:0007669"/>
    <property type="project" value="UniProtKB-KW"/>
</dbReference>
<dbReference type="GO" id="GO:0003677">
    <property type="term" value="F:DNA binding"/>
    <property type="evidence" value="ECO:0007669"/>
    <property type="project" value="UniProtKB-KW"/>
</dbReference>
<dbReference type="Pfam" id="PF00772">
    <property type="entry name" value="DnaB"/>
    <property type="match status" value="1"/>
</dbReference>
<dbReference type="GO" id="GO:0005524">
    <property type="term" value="F:ATP binding"/>
    <property type="evidence" value="ECO:0007669"/>
    <property type="project" value="InterPro"/>
</dbReference>
<protein>
    <submittedName>
        <fullName evidence="4">Replicative DNA helicase (DnaB)</fullName>
        <ecNumber evidence="4">3.6.4.12</ecNumber>
    </submittedName>
</protein>
<keyword evidence="4" id="KW-0347">Helicase</keyword>
<name>A0A3B0Z615_9ZZZZ</name>
<feature type="domain" description="DNA helicase DnaB-like N-terminal" evidence="3">
    <location>
        <begin position="21"/>
        <end position="71"/>
    </location>
</feature>
<dbReference type="GO" id="GO:0005829">
    <property type="term" value="C:cytosol"/>
    <property type="evidence" value="ECO:0007669"/>
    <property type="project" value="TreeGrafter"/>
</dbReference>
<evidence type="ECO:0000256" key="2">
    <source>
        <dbReference type="ARBA" id="ARBA00023125"/>
    </source>
</evidence>
<proteinExistence type="predicted"/>
<dbReference type="EC" id="3.6.4.12" evidence="4"/>
<dbReference type="GO" id="GO:0006260">
    <property type="term" value="P:DNA replication"/>
    <property type="evidence" value="ECO:0007669"/>
    <property type="project" value="UniProtKB-KW"/>
</dbReference>
<sequence length="75" mass="8341">MENTQPAYDVDQGDSDEYRVAPHNIEAEQALLGAILINNDAFDRIASFLEVGHFYEPLHARIFEAVSKLISGGHI</sequence>
<dbReference type="SUPFAM" id="SSF48024">
    <property type="entry name" value="N-terminal domain of DnaB helicase"/>
    <property type="match status" value="1"/>
</dbReference>
<dbReference type="InterPro" id="IPR007693">
    <property type="entry name" value="DNA_helicase_DnaB-like_N"/>
</dbReference>
<keyword evidence="4" id="KW-0378">Hydrolase</keyword>
<keyword evidence="2" id="KW-0238">DNA-binding</keyword>
<dbReference type="PANTHER" id="PTHR30153">
    <property type="entry name" value="REPLICATIVE DNA HELICASE DNAB"/>
    <property type="match status" value="1"/>
</dbReference>
<dbReference type="InterPro" id="IPR016136">
    <property type="entry name" value="DNA_helicase_N/primase_C"/>
</dbReference>
<dbReference type="GO" id="GO:0003678">
    <property type="term" value="F:DNA helicase activity"/>
    <property type="evidence" value="ECO:0007669"/>
    <property type="project" value="UniProtKB-EC"/>
</dbReference>
<accession>A0A3B0Z615</accession>
<dbReference type="Gene3D" id="1.10.860.10">
    <property type="entry name" value="DNAb Helicase, Chain A"/>
    <property type="match status" value="1"/>
</dbReference>
<gene>
    <name evidence="4" type="ORF">MNBD_GAMMA15-747</name>
</gene>
<dbReference type="AlphaFoldDB" id="A0A3B0Z615"/>
<dbReference type="PANTHER" id="PTHR30153:SF2">
    <property type="entry name" value="REPLICATIVE DNA HELICASE"/>
    <property type="match status" value="1"/>
</dbReference>
<keyword evidence="4" id="KW-0547">Nucleotide-binding</keyword>
<evidence type="ECO:0000313" key="4">
    <source>
        <dbReference type="EMBL" id="VAW76804.1"/>
    </source>
</evidence>